<organism evidence="6 7">
    <name type="scientific">Kitasatospora cystarginea</name>
    <dbReference type="NCBI Taxonomy" id="58350"/>
    <lineage>
        <taxon>Bacteria</taxon>
        <taxon>Bacillati</taxon>
        <taxon>Actinomycetota</taxon>
        <taxon>Actinomycetes</taxon>
        <taxon>Kitasatosporales</taxon>
        <taxon>Streptomycetaceae</taxon>
        <taxon>Kitasatospora</taxon>
    </lineage>
</organism>
<gene>
    <name evidence="6" type="ORF">GCM10010430_16890</name>
</gene>
<evidence type="ECO:0000256" key="3">
    <source>
        <dbReference type="ARBA" id="ARBA00023125"/>
    </source>
</evidence>
<dbReference type="SUPFAM" id="SSF46785">
    <property type="entry name" value="Winged helix' DNA-binding domain"/>
    <property type="match status" value="1"/>
</dbReference>
<keyword evidence="2" id="KW-0805">Transcription regulation</keyword>
<dbReference type="InterPro" id="IPR036390">
    <property type="entry name" value="WH_DNA-bd_sf"/>
</dbReference>
<evidence type="ECO:0000256" key="4">
    <source>
        <dbReference type="ARBA" id="ARBA00023163"/>
    </source>
</evidence>
<keyword evidence="3" id="KW-0238">DNA-binding</keyword>
<feature type="region of interest" description="Disordered" evidence="5">
    <location>
        <begin position="123"/>
        <end position="148"/>
    </location>
</feature>
<dbReference type="EMBL" id="BAAATR010000005">
    <property type="protein sequence ID" value="GAA2236588.1"/>
    <property type="molecule type" value="Genomic_DNA"/>
</dbReference>
<evidence type="ECO:0000313" key="6">
    <source>
        <dbReference type="EMBL" id="GAA2236588.1"/>
    </source>
</evidence>
<dbReference type="Gene3D" id="1.10.10.10">
    <property type="entry name" value="Winged helix-like DNA-binding domain superfamily/Winged helix DNA-binding domain"/>
    <property type="match status" value="1"/>
</dbReference>
<comment type="caution">
    <text evidence="6">The sequence shown here is derived from an EMBL/GenBank/DDBJ whole genome shotgun (WGS) entry which is preliminary data.</text>
</comment>
<dbReference type="Pfam" id="PF03965">
    <property type="entry name" value="Penicillinase_R"/>
    <property type="match status" value="1"/>
</dbReference>
<keyword evidence="7" id="KW-1185">Reference proteome</keyword>
<dbReference type="RefSeq" id="WP_344635611.1">
    <property type="nucleotide sequence ID" value="NZ_BAAATR010000005.1"/>
</dbReference>
<dbReference type="InterPro" id="IPR036388">
    <property type="entry name" value="WH-like_DNA-bd_sf"/>
</dbReference>
<evidence type="ECO:0000313" key="7">
    <source>
        <dbReference type="Proteomes" id="UP001500305"/>
    </source>
</evidence>
<evidence type="ECO:0000256" key="2">
    <source>
        <dbReference type="ARBA" id="ARBA00023015"/>
    </source>
</evidence>
<reference evidence="7" key="1">
    <citation type="journal article" date="2019" name="Int. J. Syst. Evol. Microbiol.">
        <title>The Global Catalogue of Microorganisms (GCM) 10K type strain sequencing project: providing services to taxonomists for standard genome sequencing and annotation.</title>
        <authorList>
            <consortium name="The Broad Institute Genomics Platform"/>
            <consortium name="The Broad Institute Genome Sequencing Center for Infectious Disease"/>
            <person name="Wu L."/>
            <person name="Ma J."/>
        </authorList>
    </citation>
    <scope>NUCLEOTIDE SEQUENCE [LARGE SCALE GENOMIC DNA]</scope>
    <source>
        <strain evidence="7">JCM 7356</strain>
    </source>
</reference>
<evidence type="ECO:0000256" key="5">
    <source>
        <dbReference type="SAM" id="MobiDB-lite"/>
    </source>
</evidence>
<dbReference type="Proteomes" id="UP001500305">
    <property type="component" value="Unassembled WGS sequence"/>
</dbReference>
<evidence type="ECO:0000256" key="1">
    <source>
        <dbReference type="ARBA" id="ARBA00011046"/>
    </source>
</evidence>
<dbReference type="InterPro" id="IPR005650">
    <property type="entry name" value="BlaI_family"/>
</dbReference>
<comment type="similarity">
    <text evidence="1">Belongs to the BlaI transcriptional regulatory family.</text>
</comment>
<sequence length="148" mass="16318">MDRSRGDLGRRPRKRGQGELESQVLEVLSKATEPVTAGWVQERLGGELAYTTVMTILSRLLAKQAVSRSRSGRVYLWLAASDAAGLAAMRMRRVLDTESDRDAVLASFVSALLPEDERRLRALLDGSAEGRPADGYSPQDRPAGRREH</sequence>
<accession>A0ABP5QLL7</accession>
<keyword evidence="4" id="KW-0804">Transcription</keyword>
<proteinExistence type="inferred from homology"/>
<name>A0ABP5QLL7_9ACTN</name>
<protein>
    <submittedName>
        <fullName evidence="6">BlaI/MecI/CopY family transcriptional regulator</fullName>
    </submittedName>
</protein>